<organism evidence="3 4">
    <name type="scientific">Microbacterium horticulturae</name>
    <dbReference type="NCBI Taxonomy" id="3028316"/>
    <lineage>
        <taxon>Bacteria</taxon>
        <taxon>Bacillati</taxon>
        <taxon>Actinomycetota</taxon>
        <taxon>Actinomycetes</taxon>
        <taxon>Micrococcales</taxon>
        <taxon>Microbacteriaceae</taxon>
        <taxon>Microbacterium</taxon>
    </lineage>
</organism>
<accession>A0ABY8C179</accession>
<dbReference type="InterPro" id="IPR043502">
    <property type="entry name" value="DNA/RNA_pol_sf"/>
</dbReference>
<dbReference type="InterPro" id="IPR001126">
    <property type="entry name" value="UmuC"/>
</dbReference>
<dbReference type="EMBL" id="CP119108">
    <property type="protein sequence ID" value="WEG09882.1"/>
    <property type="molecule type" value="Genomic_DNA"/>
</dbReference>
<protein>
    <submittedName>
        <fullName evidence="3">DNA polymerase Y family protein</fullName>
    </submittedName>
</protein>
<keyword evidence="1" id="KW-0227">DNA damage</keyword>
<dbReference type="PANTHER" id="PTHR35369:SF2">
    <property type="entry name" value="BLR3025 PROTEIN"/>
    <property type="match status" value="1"/>
</dbReference>
<sequence length="517" mass="55924">MSPVRSLVLWFPDWPVTALHRQRGMEGVDAAPLAIVHANTVIACSAGARAEGVRRGQRRRDAQGRCPRLEIVPDDADRDARMFSPVVSRIEQLAPGVQIIRPGLCALRAQGPARFYGGENEAACEILDVLAESEELPGVRAAVADGPFTAEQAARTTTADRPVRIVPQRAAASFLAPLPVATLQDDALAHLLSRLGVHTLGSFAALDAGLVRDRFGPAGQRLHELAGGADSRPVQPRTPPPELDREVAFEPAVEAAEQVAFGMRIAADEFIAGLGAVDLVCTELRVELTGDRGERSERVWLHPRSFDAAAVIDRVRWQLAEDAQNRVLRSGVTLVRLHPEAVDAASAHQPAVFGSGPDERVHHALSRVQAMLGHRGVLTPAVGGGRWLTERQVLVPWGDRGERAASTERARPWPGSLPAPAPATVFPQPQPVDVVSQAGLVVEVDDRGELSAPPARLTEAGRRREIVSWAGPWTIDERGWDAARARHAHRFQVVDAEQNAWLLVCEGGRWAAEARYD</sequence>
<evidence type="ECO:0000256" key="1">
    <source>
        <dbReference type="ARBA" id="ARBA00022763"/>
    </source>
</evidence>
<dbReference type="CDD" id="cd03468">
    <property type="entry name" value="PolY_like"/>
    <property type="match status" value="1"/>
</dbReference>
<gene>
    <name evidence="3" type="ORF">PU630_04795</name>
</gene>
<feature type="domain" description="UmuC" evidence="2">
    <location>
        <begin position="23"/>
        <end position="100"/>
    </location>
</feature>
<dbReference type="PANTHER" id="PTHR35369">
    <property type="entry name" value="BLR3025 PROTEIN-RELATED"/>
    <property type="match status" value="1"/>
</dbReference>
<dbReference type="SUPFAM" id="SSF56672">
    <property type="entry name" value="DNA/RNA polymerases"/>
    <property type="match status" value="1"/>
</dbReference>
<evidence type="ECO:0000313" key="4">
    <source>
        <dbReference type="Proteomes" id="UP001214553"/>
    </source>
</evidence>
<proteinExistence type="predicted"/>
<dbReference type="Proteomes" id="UP001214553">
    <property type="component" value="Chromosome"/>
</dbReference>
<dbReference type="Gene3D" id="1.10.150.20">
    <property type="entry name" value="5' to 3' exonuclease, C-terminal subdomain"/>
    <property type="match status" value="1"/>
</dbReference>
<dbReference type="RefSeq" id="WP_275279225.1">
    <property type="nucleotide sequence ID" value="NZ_CP119108.1"/>
</dbReference>
<dbReference type="PROSITE" id="PS50173">
    <property type="entry name" value="UMUC"/>
    <property type="match status" value="1"/>
</dbReference>
<dbReference type="InterPro" id="IPR050356">
    <property type="entry name" value="SulA_CellDiv_inhibitor"/>
</dbReference>
<name>A0ABY8C179_9MICO</name>
<reference evidence="3 4" key="1">
    <citation type="submission" date="2023-03" db="EMBL/GenBank/DDBJ databases">
        <title>Genome sequence of Microbacterium sp. KACC 23027.</title>
        <authorList>
            <person name="Kim S."/>
            <person name="Heo J."/>
            <person name="Kwon S.-W."/>
        </authorList>
    </citation>
    <scope>NUCLEOTIDE SEQUENCE [LARGE SCALE GENOMIC DNA]</scope>
    <source>
        <strain evidence="3 4">KACC 23027</strain>
    </source>
</reference>
<dbReference type="Gene3D" id="3.40.1170.60">
    <property type="match status" value="1"/>
</dbReference>
<keyword evidence="4" id="KW-1185">Reference proteome</keyword>
<dbReference type="Pfam" id="PF00817">
    <property type="entry name" value="IMS"/>
    <property type="match status" value="1"/>
</dbReference>
<evidence type="ECO:0000259" key="2">
    <source>
        <dbReference type="PROSITE" id="PS50173"/>
    </source>
</evidence>
<evidence type="ECO:0000313" key="3">
    <source>
        <dbReference type="EMBL" id="WEG09882.1"/>
    </source>
</evidence>